<feature type="domain" description="FAD-binding PCMH-type" evidence="6">
    <location>
        <begin position="74"/>
        <end position="245"/>
    </location>
</feature>
<evidence type="ECO:0000256" key="2">
    <source>
        <dbReference type="ARBA" id="ARBA00022630"/>
    </source>
</evidence>
<dbReference type="Gene3D" id="3.30.43.10">
    <property type="entry name" value="Uridine Diphospho-n-acetylenolpyruvylglucosamine Reductase, domain 2"/>
    <property type="match status" value="1"/>
</dbReference>
<dbReference type="SUPFAM" id="SSF56176">
    <property type="entry name" value="FAD-binding/transporter-associated domain-like"/>
    <property type="match status" value="1"/>
</dbReference>
<dbReference type="Gene3D" id="3.40.462.20">
    <property type="match status" value="1"/>
</dbReference>
<comment type="similarity">
    <text evidence="1">Belongs to the oxygen-dependent FAD-linked oxidoreductase family.</text>
</comment>
<evidence type="ECO:0000256" key="3">
    <source>
        <dbReference type="ARBA" id="ARBA00022827"/>
    </source>
</evidence>
<dbReference type="InterPro" id="IPR016167">
    <property type="entry name" value="FAD-bd_PCMH_sub1"/>
</dbReference>
<evidence type="ECO:0000256" key="4">
    <source>
        <dbReference type="ARBA" id="ARBA00023002"/>
    </source>
</evidence>
<keyword evidence="5" id="KW-0732">Signal</keyword>
<evidence type="ECO:0000259" key="6">
    <source>
        <dbReference type="PROSITE" id="PS51387"/>
    </source>
</evidence>
<dbReference type="PANTHER" id="PTHR42973">
    <property type="entry name" value="BINDING OXIDOREDUCTASE, PUTATIVE (AFU_ORTHOLOGUE AFUA_1G17690)-RELATED"/>
    <property type="match status" value="1"/>
</dbReference>
<keyword evidence="3" id="KW-0274">FAD</keyword>
<dbReference type="PANTHER" id="PTHR42973:SF54">
    <property type="entry name" value="FAD-BINDING PCMH-TYPE DOMAIN-CONTAINING PROTEIN"/>
    <property type="match status" value="1"/>
</dbReference>
<dbReference type="InterPro" id="IPR016166">
    <property type="entry name" value="FAD-bd_PCMH"/>
</dbReference>
<evidence type="ECO:0000313" key="7">
    <source>
        <dbReference type="EMBL" id="KAK9415058.1"/>
    </source>
</evidence>
<feature type="signal peptide" evidence="5">
    <location>
        <begin position="1"/>
        <end position="20"/>
    </location>
</feature>
<protein>
    <submittedName>
        <fullName evidence="7">Bifunctional solanapyrone synthase</fullName>
    </submittedName>
</protein>
<keyword evidence="2" id="KW-0285">Flavoprotein</keyword>
<feature type="chain" id="PRO_5047089813" evidence="5">
    <location>
        <begin position="21"/>
        <end position="502"/>
    </location>
</feature>
<keyword evidence="4" id="KW-0560">Oxidoreductase</keyword>
<dbReference type="EMBL" id="JARVKF010000419">
    <property type="protein sequence ID" value="KAK9415058.1"/>
    <property type="molecule type" value="Genomic_DNA"/>
</dbReference>
<dbReference type="Proteomes" id="UP001408356">
    <property type="component" value="Unassembled WGS sequence"/>
</dbReference>
<name>A0ABR2UKB8_9PEZI</name>
<evidence type="ECO:0000313" key="8">
    <source>
        <dbReference type="Proteomes" id="UP001408356"/>
    </source>
</evidence>
<evidence type="ECO:0000256" key="5">
    <source>
        <dbReference type="SAM" id="SignalP"/>
    </source>
</evidence>
<gene>
    <name evidence="7" type="ORF">SUNI508_10663</name>
</gene>
<proteinExistence type="inferred from homology"/>
<keyword evidence="8" id="KW-1185">Reference proteome</keyword>
<dbReference type="InterPro" id="IPR050416">
    <property type="entry name" value="FAD-linked_Oxidoreductase"/>
</dbReference>
<dbReference type="InterPro" id="IPR016169">
    <property type="entry name" value="FAD-bd_PCMH_sub2"/>
</dbReference>
<accession>A0ABR2UKB8</accession>
<reference evidence="7 8" key="1">
    <citation type="journal article" date="2024" name="J. Plant Pathol.">
        <title>Sequence and assembly of the genome of Seiridium unicorne, isolate CBS 538.82, causal agent of cypress canker disease.</title>
        <authorList>
            <person name="Scali E."/>
            <person name="Rocca G.D."/>
            <person name="Danti R."/>
            <person name="Garbelotto M."/>
            <person name="Barberini S."/>
            <person name="Baroncelli R."/>
            <person name="Emiliani G."/>
        </authorList>
    </citation>
    <scope>NUCLEOTIDE SEQUENCE [LARGE SCALE GENOMIC DNA]</scope>
    <source>
        <strain evidence="7 8">BM-138-508</strain>
    </source>
</reference>
<dbReference type="Pfam" id="PF01565">
    <property type="entry name" value="FAD_binding_4"/>
    <property type="match status" value="1"/>
</dbReference>
<evidence type="ECO:0000256" key="1">
    <source>
        <dbReference type="ARBA" id="ARBA00005466"/>
    </source>
</evidence>
<dbReference type="InterPro" id="IPR006094">
    <property type="entry name" value="Oxid_FAD_bind_N"/>
</dbReference>
<dbReference type="Gene3D" id="3.30.465.10">
    <property type="match status" value="1"/>
</dbReference>
<comment type="caution">
    <text evidence="7">The sequence shown here is derived from an EMBL/GenBank/DDBJ whole genome shotgun (WGS) entry which is preliminary data.</text>
</comment>
<organism evidence="7 8">
    <name type="scientific">Seiridium unicorne</name>
    <dbReference type="NCBI Taxonomy" id="138068"/>
    <lineage>
        <taxon>Eukaryota</taxon>
        <taxon>Fungi</taxon>
        <taxon>Dikarya</taxon>
        <taxon>Ascomycota</taxon>
        <taxon>Pezizomycotina</taxon>
        <taxon>Sordariomycetes</taxon>
        <taxon>Xylariomycetidae</taxon>
        <taxon>Amphisphaeriales</taxon>
        <taxon>Sporocadaceae</taxon>
        <taxon>Seiridium</taxon>
    </lineage>
</organism>
<dbReference type="PROSITE" id="PS51387">
    <property type="entry name" value="FAD_PCMH"/>
    <property type="match status" value="1"/>
</dbReference>
<sequence length="502" mass="53342">MVAIGVFAVALGYLYQRTAGKNITGGNSGAGTGASVAAVAAACDQLRSELGNTIVVQSDPTYANLSTEGWSQTTWMYPTCIAVPASTSDVQRIVSLLGTRNIPFAIRSGGHSPNPRDASIDTGVLIATDNLDQVTYDAPSGLVSIGPGARWDAVYTALDQYNVTVVGGRVMDVGVGGLTLGSGLSYLSDLYGMVCDNVVSYEVVLADGTAVEATSSSYSDLFWALKGGGNNFGIVTRFKSTTVPMGQIWGGLLVYSPDQMPDLMQALATYQTTPDKDLYANLVVNLVATNASVLLTLVYLKPVARPTAFAPFYELTPVSDLTGFMSLHELMAGFPSPEIPRWTWYTNTFEPDSQLYDEISSLLLNAPEVASIAALQAGTLVATAQPISANVALAGEAHGGNALGLQAVNQTWFALNVGWYNAEDDDTAYGAIESLHDKIETLAKNAGVDLQYIFMNDANIKQPVIASYGTDNVRRLQDIQHVYDPELIFQKLVRGGQKVPAS</sequence>
<dbReference type="InterPro" id="IPR036318">
    <property type="entry name" value="FAD-bd_PCMH-like_sf"/>
</dbReference>